<dbReference type="InterPro" id="IPR010290">
    <property type="entry name" value="TM_effector"/>
</dbReference>
<gene>
    <name evidence="9" type="ORF">OOZ53_09060</name>
</gene>
<evidence type="ECO:0000259" key="8">
    <source>
        <dbReference type="PROSITE" id="PS50850"/>
    </source>
</evidence>
<dbReference type="PANTHER" id="PTHR23513:SF9">
    <property type="entry name" value="ENTEROBACTIN EXPORTER ENTS"/>
    <property type="match status" value="1"/>
</dbReference>
<feature type="transmembrane region" description="Helical" evidence="7">
    <location>
        <begin position="57"/>
        <end position="77"/>
    </location>
</feature>
<evidence type="ECO:0000256" key="2">
    <source>
        <dbReference type="ARBA" id="ARBA00022448"/>
    </source>
</evidence>
<protein>
    <submittedName>
        <fullName evidence="9">MFS transporter</fullName>
    </submittedName>
</protein>
<dbReference type="RefSeq" id="WP_271089121.1">
    <property type="nucleotide sequence ID" value="NZ_JAPJZH010000004.1"/>
</dbReference>
<evidence type="ECO:0000256" key="3">
    <source>
        <dbReference type="ARBA" id="ARBA00022475"/>
    </source>
</evidence>
<dbReference type="PROSITE" id="PS50850">
    <property type="entry name" value="MFS"/>
    <property type="match status" value="1"/>
</dbReference>
<evidence type="ECO:0000256" key="7">
    <source>
        <dbReference type="SAM" id="Phobius"/>
    </source>
</evidence>
<feature type="transmembrane region" description="Helical" evidence="7">
    <location>
        <begin position="84"/>
        <end position="105"/>
    </location>
</feature>
<evidence type="ECO:0000256" key="4">
    <source>
        <dbReference type="ARBA" id="ARBA00022692"/>
    </source>
</evidence>
<comment type="caution">
    <text evidence="9">The sequence shown here is derived from an EMBL/GenBank/DDBJ whole genome shotgun (WGS) entry which is preliminary data.</text>
</comment>
<accession>A0ABT4VLB5</accession>
<dbReference type="PANTHER" id="PTHR23513">
    <property type="entry name" value="INTEGRAL MEMBRANE EFFLUX PROTEIN-RELATED"/>
    <property type="match status" value="1"/>
</dbReference>
<evidence type="ECO:0000313" key="9">
    <source>
        <dbReference type="EMBL" id="MDA4845496.1"/>
    </source>
</evidence>
<evidence type="ECO:0000256" key="5">
    <source>
        <dbReference type="ARBA" id="ARBA00022989"/>
    </source>
</evidence>
<dbReference type="EMBL" id="JAPJZH010000004">
    <property type="protein sequence ID" value="MDA4845496.1"/>
    <property type="molecule type" value="Genomic_DNA"/>
</dbReference>
<sequence>MRHDESDAAERFAAFRHRSFTRYWIARFLSAFGMQVISVAVGWQIYDLTRNPFDLGLIGLVQFLPSLVLILVTGAVADRFGRRMIMGICEIVALFAAAALVFLTLRGLTSPLPVFAVLLVIGITRAFFAPASTSLAPNLVPEEDLANAIAWNSMSWQGATILGPVAGGLLYGIGASVPYWTSVVLFFIGAILIFSIPRPEQQRGVHNQSWETLSAGFRYIWREKIVLGAISLDMFAVLLGGAVALMPVFARDILDLGPWGLGLLRAAPGVGAVAMALYLAAHPFRSRAGATMFVAVGIFGAATTVFGMSTIAWVSIAALAVMGAADMISVYVRQTLIQLWTPDALRGRVSAVNMVFIGASNELGEFRAGGMAALIGAVPAVVVGGIGAMGIAGVWAILFPALRKIQRLRKVDHESQAV</sequence>
<feature type="transmembrane region" description="Helical" evidence="7">
    <location>
        <begin position="262"/>
        <end position="281"/>
    </location>
</feature>
<feature type="domain" description="Major facilitator superfamily (MFS) profile" evidence="8">
    <location>
        <begin position="19"/>
        <end position="402"/>
    </location>
</feature>
<dbReference type="CDD" id="cd06173">
    <property type="entry name" value="MFS_MefA_like"/>
    <property type="match status" value="1"/>
</dbReference>
<feature type="transmembrane region" description="Helical" evidence="7">
    <location>
        <begin position="149"/>
        <end position="171"/>
    </location>
</feature>
<feature type="transmembrane region" description="Helical" evidence="7">
    <location>
        <begin position="225"/>
        <end position="250"/>
    </location>
</feature>
<feature type="transmembrane region" description="Helical" evidence="7">
    <location>
        <begin position="177"/>
        <end position="196"/>
    </location>
</feature>
<keyword evidence="5 7" id="KW-1133">Transmembrane helix</keyword>
<feature type="transmembrane region" description="Helical" evidence="7">
    <location>
        <begin position="24"/>
        <end position="45"/>
    </location>
</feature>
<name>A0ABT4VLB5_9HYPH</name>
<dbReference type="Gene3D" id="1.20.1250.20">
    <property type="entry name" value="MFS general substrate transporter like domains"/>
    <property type="match status" value="1"/>
</dbReference>
<keyword evidence="10" id="KW-1185">Reference proteome</keyword>
<keyword evidence="2" id="KW-0813">Transport</keyword>
<dbReference type="SUPFAM" id="SSF103473">
    <property type="entry name" value="MFS general substrate transporter"/>
    <property type="match status" value="1"/>
</dbReference>
<dbReference type="Proteomes" id="UP001148313">
    <property type="component" value="Unassembled WGS sequence"/>
</dbReference>
<keyword evidence="4 7" id="KW-0812">Transmembrane</keyword>
<dbReference type="InterPro" id="IPR020846">
    <property type="entry name" value="MFS_dom"/>
</dbReference>
<comment type="subcellular location">
    <subcellularLocation>
        <location evidence="1">Cell membrane</location>
        <topology evidence="1">Multi-pass membrane protein</topology>
    </subcellularLocation>
</comment>
<reference evidence="9" key="1">
    <citation type="submission" date="2022-11" db="EMBL/GenBank/DDBJ databases">
        <title>Hoeflea poritis sp. nov., isolated from scleractinian coral Porites lutea.</title>
        <authorList>
            <person name="Zhang G."/>
            <person name="Wei Q."/>
            <person name="Cai L."/>
        </authorList>
    </citation>
    <scope>NUCLEOTIDE SEQUENCE</scope>
    <source>
        <strain evidence="9">E7-10</strain>
    </source>
</reference>
<feature type="transmembrane region" description="Helical" evidence="7">
    <location>
        <begin position="111"/>
        <end position="128"/>
    </location>
</feature>
<keyword evidence="3" id="KW-1003">Cell membrane</keyword>
<proteinExistence type="predicted"/>
<evidence type="ECO:0000256" key="1">
    <source>
        <dbReference type="ARBA" id="ARBA00004651"/>
    </source>
</evidence>
<dbReference type="Pfam" id="PF05977">
    <property type="entry name" value="MFS_3"/>
    <property type="match status" value="1"/>
</dbReference>
<evidence type="ECO:0000313" key="10">
    <source>
        <dbReference type="Proteomes" id="UP001148313"/>
    </source>
</evidence>
<organism evidence="9 10">
    <name type="scientific">Hoeflea poritis</name>
    <dbReference type="NCBI Taxonomy" id="2993659"/>
    <lineage>
        <taxon>Bacteria</taxon>
        <taxon>Pseudomonadati</taxon>
        <taxon>Pseudomonadota</taxon>
        <taxon>Alphaproteobacteria</taxon>
        <taxon>Hyphomicrobiales</taxon>
        <taxon>Rhizobiaceae</taxon>
        <taxon>Hoeflea</taxon>
    </lineage>
</organism>
<keyword evidence="6 7" id="KW-0472">Membrane</keyword>
<evidence type="ECO:0000256" key="6">
    <source>
        <dbReference type="ARBA" id="ARBA00023136"/>
    </source>
</evidence>
<feature type="transmembrane region" description="Helical" evidence="7">
    <location>
        <begin position="372"/>
        <end position="399"/>
    </location>
</feature>
<feature type="transmembrane region" description="Helical" evidence="7">
    <location>
        <begin position="288"/>
        <end position="306"/>
    </location>
</feature>
<dbReference type="InterPro" id="IPR036259">
    <property type="entry name" value="MFS_trans_sf"/>
</dbReference>